<protein>
    <submittedName>
        <fullName evidence="4">Transmembrane protein 171-like</fullName>
    </submittedName>
</protein>
<evidence type="ECO:0000256" key="3">
    <source>
        <dbReference type="SAM" id="SignalP"/>
    </source>
</evidence>
<feature type="signal peptide" evidence="3">
    <location>
        <begin position="1"/>
        <end position="20"/>
    </location>
</feature>
<evidence type="ECO:0000256" key="1">
    <source>
        <dbReference type="SAM" id="MobiDB-lite"/>
    </source>
</evidence>
<feature type="non-terminal residue" evidence="4">
    <location>
        <position position="1"/>
    </location>
</feature>
<feature type="chain" id="PRO_5047363512" evidence="3">
    <location>
        <begin position="21"/>
        <end position="320"/>
    </location>
</feature>
<feature type="transmembrane region" description="Helical" evidence="2">
    <location>
        <begin position="130"/>
        <end position="153"/>
    </location>
</feature>
<comment type="caution">
    <text evidence="4">The sequence shown here is derived from an EMBL/GenBank/DDBJ whole genome shotgun (WGS) entry which is preliminary data.</text>
</comment>
<keyword evidence="3" id="KW-0732">Signal</keyword>
<feature type="region of interest" description="Disordered" evidence="1">
    <location>
        <begin position="299"/>
        <end position="320"/>
    </location>
</feature>
<organism evidence="4 5">
    <name type="scientific">Huso huso</name>
    <name type="common">Beluga</name>
    <name type="synonym">Acipenser huso</name>
    <dbReference type="NCBI Taxonomy" id="61971"/>
    <lineage>
        <taxon>Eukaryota</taxon>
        <taxon>Metazoa</taxon>
        <taxon>Chordata</taxon>
        <taxon>Craniata</taxon>
        <taxon>Vertebrata</taxon>
        <taxon>Euteleostomi</taxon>
        <taxon>Actinopterygii</taxon>
        <taxon>Chondrostei</taxon>
        <taxon>Acipenseriformes</taxon>
        <taxon>Acipenseridae</taxon>
        <taxon>Huso</taxon>
    </lineage>
</organism>
<gene>
    <name evidence="4" type="ORF">HHUSO_G1787</name>
</gene>
<dbReference type="PANTHER" id="PTHR31617">
    <property type="entry name" value="TRANSMEMBRANE PROTEIN 171"/>
    <property type="match status" value="1"/>
</dbReference>
<keyword evidence="2" id="KW-0812">Transmembrane</keyword>
<feature type="transmembrane region" description="Helical" evidence="2">
    <location>
        <begin position="92"/>
        <end position="110"/>
    </location>
</feature>
<evidence type="ECO:0000313" key="4">
    <source>
        <dbReference type="EMBL" id="KAK6492442.1"/>
    </source>
</evidence>
<accession>A0ABR1A5S9</accession>
<evidence type="ECO:0000313" key="5">
    <source>
        <dbReference type="Proteomes" id="UP001369086"/>
    </source>
</evidence>
<keyword evidence="5" id="KW-1185">Reference proteome</keyword>
<name>A0ABR1A5S9_HUSHU</name>
<evidence type="ECO:0000256" key="2">
    <source>
        <dbReference type="SAM" id="Phobius"/>
    </source>
</evidence>
<proteinExistence type="predicted"/>
<dbReference type="InterPro" id="IPR029173">
    <property type="entry name" value="TMEM171"/>
</dbReference>
<dbReference type="Pfam" id="PF15471">
    <property type="entry name" value="TMEM171"/>
    <property type="match status" value="1"/>
</dbReference>
<feature type="transmembrane region" description="Helical" evidence="2">
    <location>
        <begin position="173"/>
        <end position="191"/>
    </location>
</feature>
<keyword evidence="2" id="KW-0472">Membrane</keyword>
<keyword evidence="2" id="KW-1133">Transmembrane helix</keyword>
<dbReference type="EMBL" id="JAHFZB010000002">
    <property type="protein sequence ID" value="KAK6492442.1"/>
    <property type="molecule type" value="Genomic_DNA"/>
</dbReference>
<reference evidence="4 5" key="1">
    <citation type="submission" date="2021-05" db="EMBL/GenBank/DDBJ databases">
        <authorList>
            <person name="Zahm M."/>
            <person name="Klopp C."/>
            <person name="Cabau C."/>
            <person name="Kuhl H."/>
            <person name="Suciu R."/>
            <person name="Ciorpac M."/>
            <person name="Holostenco D."/>
            <person name="Gessner J."/>
            <person name="Wuertz S."/>
            <person name="Hohne C."/>
            <person name="Stock M."/>
            <person name="Gislard M."/>
            <person name="Lluch J."/>
            <person name="Milhes M."/>
            <person name="Lampietro C."/>
            <person name="Lopez Roques C."/>
            <person name="Donnadieu C."/>
            <person name="Du K."/>
            <person name="Schartl M."/>
            <person name="Guiguen Y."/>
        </authorList>
    </citation>
    <scope>NUCLEOTIDE SEQUENCE [LARGE SCALE GENOMIC DNA]</scope>
    <source>
        <strain evidence="4">Hh-F2</strain>
        <tissue evidence="4">Blood</tissue>
    </source>
</reference>
<sequence>CPVFSNLFSMLARRVCFLAAALNASQLFGRHSTGIAPADSSEALGRRPDSCFCAVVVLKLVTDLAGLDSCFCAVDDSFSVHFPGLQGPEVSGPPLAVLGFGFILLNVLSLGRSGQGAADLCLMCVQKHQYARILISGFLLVAVGLLVTVVGFWFPLCSPKLEYKNCSFLPMQILGPVAVVVGLGLFITGCIKRKQNFNEMEENQALPEGLPNHSEPHHIIVGDSVVIFPTPPPAYFTEAPPLRTGNHGNISIGYESPPPYYSTFNQRVGTGLGEEESVYTIRVSRASIVGLPSHHSFLPELPPPYQKRESASQDQQAVCP</sequence>
<dbReference type="PANTHER" id="PTHR31617:SF0">
    <property type="entry name" value="TRANSMEMBRANE PROTEIN 171"/>
    <property type="match status" value="1"/>
</dbReference>
<dbReference type="Proteomes" id="UP001369086">
    <property type="component" value="Unassembled WGS sequence"/>
</dbReference>